<name>A0A3M7P8U6_BRAPC</name>
<feature type="compositionally biased region" description="Basic and acidic residues" evidence="1">
    <location>
        <begin position="107"/>
        <end position="126"/>
    </location>
</feature>
<evidence type="ECO:0000256" key="1">
    <source>
        <dbReference type="SAM" id="MobiDB-lite"/>
    </source>
</evidence>
<reference evidence="2 3" key="1">
    <citation type="journal article" date="2018" name="Sci. Rep.">
        <title>Genomic signatures of local adaptation to the degree of environmental predictability in rotifers.</title>
        <authorList>
            <person name="Franch-Gras L."/>
            <person name="Hahn C."/>
            <person name="Garcia-Roger E.M."/>
            <person name="Carmona M.J."/>
            <person name="Serra M."/>
            <person name="Gomez A."/>
        </authorList>
    </citation>
    <scope>NUCLEOTIDE SEQUENCE [LARGE SCALE GENOMIC DNA]</scope>
    <source>
        <strain evidence="2">HYR1</strain>
    </source>
</reference>
<evidence type="ECO:0000313" key="2">
    <source>
        <dbReference type="EMBL" id="RMZ95526.1"/>
    </source>
</evidence>
<feature type="compositionally biased region" description="Polar residues" evidence="1">
    <location>
        <begin position="64"/>
        <end position="74"/>
    </location>
</feature>
<gene>
    <name evidence="2" type="ORF">BpHYR1_032629</name>
</gene>
<proteinExistence type="predicted"/>
<keyword evidence="3" id="KW-1185">Reference proteome</keyword>
<dbReference type="AlphaFoldDB" id="A0A3M7P8U6"/>
<feature type="compositionally biased region" description="Acidic residues" evidence="1">
    <location>
        <begin position="92"/>
        <end position="106"/>
    </location>
</feature>
<protein>
    <submittedName>
        <fullName evidence="2">Uncharacterized protein</fullName>
    </submittedName>
</protein>
<comment type="caution">
    <text evidence="2">The sequence shown here is derived from an EMBL/GenBank/DDBJ whole genome shotgun (WGS) entry which is preliminary data.</text>
</comment>
<feature type="region of interest" description="Disordered" evidence="1">
    <location>
        <begin position="44"/>
        <end position="133"/>
    </location>
</feature>
<dbReference type="EMBL" id="REGN01012384">
    <property type="protein sequence ID" value="RMZ95526.1"/>
    <property type="molecule type" value="Genomic_DNA"/>
</dbReference>
<feature type="compositionally biased region" description="Acidic residues" evidence="1">
    <location>
        <begin position="76"/>
        <end position="85"/>
    </location>
</feature>
<accession>A0A3M7P8U6</accession>
<dbReference type="Proteomes" id="UP000276133">
    <property type="component" value="Unassembled WGS sequence"/>
</dbReference>
<organism evidence="2 3">
    <name type="scientific">Brachionus plicatilis</name>
    <name type="common">Marine rotifer</name>
    <name type="synonym">Brachionus muelleri</name>
    <dbReference type="NCBI Taxonomy" id="10195"/>
    <lineage>
        <taxon>Eukaryota</taxon>
        <taxon>Metazoa</taxon>
        <taxon>Spiralia</taxon>
        <taxon>Gnathifera</taxon>
        <taxon>Rotifera</taxon>
        <taxon>Eurotatoria</taxon>
        <taxon>Monogononta</taxon>
        <taxon>Pseudotrocha</taxon>
        <taxon>Ploima</taxon>
        <taxon>Brachionidae</taxon>
        <taxon>Brachionus</taxon>
    </lineage>
</organism>
<evidence type="ECO:0000313" key="3">
    <source>
        <dbReference type="Proteomes" id="UP000276133"/>
    </source>
</evidence>
<sequence>MVTLERAGKVLCRNSSFIKPYVSTSDDKNKWLFDEDKVKIESDAKTELSDSLESGGVIQDESVQKSNDTESFNTVEEVEAEDSLEEAFNANEQEEGEDMSDSGDVDNDSKGRDTGRPKRNRTKPDRYGNPIPH</sequence>